<feature type="transmembrane region" description="Helical" evidence="1">
    <location>
        <begin position="88"/>
        <end position="108"/>
    </location>
</feature>
<dbReference type="InterPro" id="IPR021299">
    <property type="entry name" value="DUF2871"/>
</dbReference>
<feature type="transmembrane region" description="Helical" evidence="1">
    <location>
        <begin position="49"/>
        <end position="67"/>
    </location>
</feature>
<reference evidence="2" key="2">
    <citation type="submission" date="2014-07" db="EMBL/GenBank/DDBJ databases">
        <authorList>
            <person name="Hull J."/>
        </authorList>
    </citation>
    <scope>NUCLEOTIDE SEQUENCE</scope>
</reference>
<feature type="transmembrane region" description="Helical" evidence="1">
    <location>
        <begin position="114"/>
        <end position="134"/>
    </location>
</feature>
<name>A0A0A9XGZ2_LYGHE</name>
<keyword evidence="1" id="KW-0472">Membrane</keyword>
<protein>
    <submittedName>
        <fullName evidence="2">Alcohol O-acetyltransferase 2</fullName>
    </submittedName>
</protein>
<proteinExistence type="predicted"/>
<keyword evidence="1" id="KW-0812">Transmembrane</keyword>
<dbReference type="GO" id="GO:0016740">
    <property type="term" value="F:transferase activity"/>
    <property type="evidence" value="ECO:0007669"/>
    <property type="project" value="UniProtKB-KW"/>
</dbReference>
<dbReference type="AlphaFoldDB" id="A0A0A9XGZ2"/>
<organism evidence="2">
    <name type="scientific">Lygus hesperus</name>
    <name type="common">Western plant bug</name>
    <dbReference type="NCBI Taxonomy" id="30085"/>
    <lineage>
        <taxon>Eukaryota</taxon>
        <taxon>Metazoa</taxon>
        <taxon>Ecdysozoa</taxon>
        <taxon>Arthropoda</taxon>
        <taxon>Hexapoda</taxon>
        <taxon>Insecta</taxon>
        <taxon>Pterygota</taxon>
        <taxon>Neoptera</taxon>
        <taxon>Paraneoptera</taxon>
        <taxon>Hemiptera</taxon>
        <taxon>Heteroptera</taxon>
        <taxon>Panheteroptera</taxon>
        <taxon>Cimicomorpha</taxon>
        <taxon>Miridae</taxon>
        <taxon>Mirini</taxon>
        <taxon>Lygus</taxon>
    </lineage>
</organism>
<keyword evidence="2" id="KW-0808">Transferase</keyword>
<accession>A0A0A9XGZ2</accession>
<reference evidence="2" key="1">
    <citation type="journal article" date="2014" name="PLoS ONE">
        <title>Transcriptome-Based Identification of ABC Transporters in the Western Tarnished Plant Bug Lygus hesperus.</title>
        <authorList>
            <person name="Hull J.J."/>
            <person name="Chaney K."/>
            <person name="Geib S.M."/>
            <person name="Fabrick J.A."/>
            <person name="Brent C.S."/>
            <person name="Walsh D."/>
            <person name="Lavine L.C."/>
        </authorList>
    </citation>
    <scope>NUCLEOTIDE SEQUENCE</scope>
</reference>
<evidence type="ECO:0000313" key="2">
    <source>
        <dbReference type="EMBL" id="JAG16355.1"/>
    </source>
</evidence>
<sequence>MSMLKHTAADSLARMSAGYTTFGLMSGIYFRQLTRYMGTDPHVGQLRILHTHCLALGTIFNLIALVLEKQCNLSAQKSYKKFTLYYHFGLGITLTMMTIHGTFTTVGHDLYTRWFTYPAAFGHGLISLGFYYFFDCLQDAMQAENKTANVDSANKIAMNGKSTKAVAM</sequence>
<keyword evidence="1" id="KW-1133">Transmembrane helix</keyword>
<feature type="transmembrane region" description="Helical" evidence="1">
    <location>
        <begin position="12"/>
        <end position="29"/>
    </location>
</feature>
<dbReference type="Pfam" id="PF11070">
    <property type="entry name" value="DUF2871"/>
    <property type="match status" value="1"/>
</dbReference>
<gene>
    <name evidence="2" type="primary">ATF2</name>
    <name evidence="2" type="ORF">CM83_2775</name>
</gene>
<dbReference type="EMBL" id="GBHO01027249">
    <property type="protein sequence ID" value="JAG16355.1"/>
    <property type="molecule type" value="Transcribed_RNA"/>
</dbReference>
<evidence type="ECO:0000256" key="1">
    <source>
        <dbReference type="SAM" id="Phobius"/>
    </source>
</evidence>